<feature type="transmembrane region" description="Helical" evidence="4">
    <location>
        <begin position="180"/>
        <end position="204"/>
    </location>
</feature>
<keyword evidence="1 4" id="KW-0812">Transmembrane</keyword>
<reference evidence="7" key="1">
    <citation type="journal article" date="2012" name="Appl. Microbiol. Biotechnol.">
        <title>The complete genome sequence of Pantoea ananatis AJ13355, an organism with great biotechnological potential.</title>
        <authorList>
            <person name="Hara Y."/>
            <person name="Kadotani N."/>
            <person name="Izui H."/>
            <person name="Katashkina J.I."/>
            <person name="Kuvaeva T.M."/>
            <person name="Andreeva I.G."/>
            <person name="Golubeva L.I."/>
            <person name="Malko D.B."/>
            <person name="Makeev V.J."/>
            <person name="Mashko S.V."/>
            <person name="Kozlov Y.I."/>
        </authorList>
    </citation>
    <scope>NUCLEOTIDE SEQUENCE [LARGE SCALE GENOMIC DNA]</scope>
    <source>
        <strain evidence="7">AJ13355</strain>
    </source>
</reference>
<dbReference type="KEGG" id="paj:PAJ_0973"/>
<evidence type="ECO:0000313" key="6">
    <source>
        <dbReference type="EMBL" id="BAK11053.1"/>
    </source>
</evidence>
<dbReference type="HOGENOM" id="CLU_001265_10_3_6"/>
<dbReference type="InterPro" id="IPR036259">
    <property type="entry name" value="MFS_trans_sf"/>
</dbReference>
<dbReference type="eggNOG" id="COG2814">
    <property type="taxonomic scope" value="Bacteria"/>
</dbReference>
<dbReference type="PANTHER" id="PTHR23531">
    <property type="entry name" value="QUINOLENE RESISTANCE PROTEIN NORA"/>
    <property type="match status" value="1"/>
</dbReference>
<keyword evidence="4" id="KW-0997">Cell inner membrane</keyword>
<dbReference type="InterPro" id="IPR052714">
    <property type="entry name" value="MFS_Exporter"/>
</dbReference>
<dbReference type="Gene3D" id="1.20.1250.20">
    <property type="entry name" value="MFS general substrate transporter like domains"/>
    <property type="match status" value="2"/>
</dbReference>
<evidence type="ECO:0000313" key="7">
    <source>
        <dbReference type="Proteomes" id="UP000006690"/>
    </source>
</evidence>
<dbReference type="PROSITE" id="PS50850">
    <property type="entry name" value="MFS"/>
    <property type="match status" value="1"/>
</dbReference>
<dbReference type="EMBL" id="AP012032">
    <property type="protein sequence ID" value="BAK11053.1"/>
    <property type="molecule type" value="Genomic_DNA"/>
</dbReference>
<dbReference type="CDD" id="cd17489">
    <property type="entry name" value="MFS_YfcJ_like"/>
    <property type="match status" value="1"/>
</dbReference>
<dbReference type="NCBIfam" id="NF009048">
    <property type="entry name" value="PRK12382.1"/>
    <property type="match status" value="1"/>
</dbReference>
<name>A0A0H3KVI3_PANAA</name>
<sequence length="394" mass="41550">MPMRLSTAVFNDRQSTLHVLRISFAMFFAYMTIGLSLTVVPLYVHNILGYSDTLVGLVMGCQFVATLLTRGIAGRNADERGAKQVMHMGLAVSTLSGLMLLVADRVAHFPFLTLFFLFAARILLGISESQILTGNLAWGLGLSGDKKGGRVMSWNGIATYGALAAGAPFGLYLFHYYGFWAIGLCTVMLPVIAFTLNAAVPAVIPSHGVRLPLWSVVGKIWRPGLALALQGIGFAVLGTFVSLHFNQQHWANAGLALTAFGAMFIAVRLIFSHFPDRFGGKTVAIFSLLTESLGLLTLGTASTPMLALIGAGMTGAGCSLIFPSLGVIALRHSPPQTRGTALGGYAAFQDIAYGLSGPLAGLIAVAAGYPMVFLLAGGCSIAGVIFVALFIKNE</sequence>
<feature type="transmembrane region" description="Helical" evidence="4">
    <location>
        <begin position="371"/>
        <end position="391"/>
    </location>
</feature>
<comment type="caution">
    <text evidence="4">Lacks conserved residue(s) required for the propagation of feature annotation.</text>
</comment>
<accession>A0A0H3KVI3</accession>
<proteinExistence type="inferred from homology"/>
<dbReference type="Pfam" id="PF07690">
    <property type="entry name" value="MFS_1"/>
    <property type="match status" value="1"/>
</dbReference>
<dbReference type="InterPro" id="IPR037541">
    <property type="entry name" value="MFS_YfcJ"/>
</dbReference>
<comment type="similarity">
    <text evidence="4">Belongs to the major facilitator superfamily. YfcJ family.</text>
</comment>
<keyword evidence="2 4" id="KW-1133">Transmembrane helix</keyword>
<dbReference type="SUPFAM" id="SSF103473">
    <property type="entry name" value="MFS general substrate transporter"/>
    <property type="match status" value="1"/>
</dbReference>
<evidence type="ECO:0000259" key="5">
    <source>
        <dbReference type="PROSITE" id="PS50850"/>
    </source>
</evidence>
<organism evidence="6 7">
    <name type="scientific">Pantoea ananatis (strain AJ13355)</name>
    <dbReference type="NCBI Taxonomy" id="932677"/>
    <lineage>
        <taxon>Bacteria</taxon>
        <taxon>Pseudomonadati</taxon>
        <taxon>Pseudomonadota</taxon>
        <taxon>Gammaproteobacteria</taxon>
        <taxon>Enterobacterales</taxon>
        <taxon>Erwiniaceae</taxon>
        <taxon>Pantoea</taxon>
    </lineage>
</organism>
<feature type="transmembrane region" description="Helical" evidence="4">
    <location>
        <begin position="251"/>
        <end position="271"/>
    </location>
</feature>
<dbReference type="NCBIfam" id="NF003477">
    <property type="entry name" value="PRK05122.1"/>
    <property type="match status" value="1"/>
</dbReference>
<dbReference type="PANTHER" id="PTHR23531:SF1">
    <property type="entry name" value="QUINOLENE RESISTANCE PROTEIN NORA"/>
    <property type="match status" value="1"/>
</dbReference>
<feature type="transmembrane region" description="Helical" evidence="4">
    <location>
        <begin position="85"/>
        <end position="103"/>
    </location>
</feature>
<dbReference type="GO" id="GO:0022857">
    <property type="term" value="F:transmembrane transporter activity"/>
    <property type="evidence" value="ECO:0007669"/>
    <property type="project" value="UniProtKB-UniRule"/>
</dbReference>
<gene>
    <name evidence="6" type="primary">yfcJ</name>
    <name evidence="6" type="ordered locus">PAJ_0973</name>
</gene>
<keyword evidence="4" id="KW-1003">Cell membrane</keyword>
<protein>
    <recommendedName>
        <fullName evidence="4">Uncharacterized MFS-type transporter PAJ_0973</fullName>
    </recommendedName>
</protein>
<dbReference type="Proteomes" id="UP000006690">
    <property type="component" value="Chromosome"/>
</dbReference>
<evidence type="ECO:0000256" key="1">
    <source>
        <dbReference type="ARBA" id="ARBA00022692"/>
    </source>
</evidence>
<dbReference type="InterPro" id="IPR020846">
    <property type="entry name" value="MFS_dom"/>
</dbReference>
<dbReference type="InterPro" id="IPR011701">
    <property type="entry name" value="MFS"/>
</dbReference>
<dbReference type="AlphaFoldDB" id="A0A0H3KVI3"/>
<keyword evidence="3 4" id="KW-0472">Membrane</keyword>
<feature type="transmembrane region" description="Helical" evidence="4">
    <location>
        <begin position="307"/>
        <end position="330"/>
    </location>
</feature>
<dbReference type="PATRIC" id="fig|932677.3.peg.1117"/>
<feature type="transmembrane region" description="Helical" evidence="4">
    <location>
        <begin position="54"/>
        <end position="73"/>
    </location>
</feature>
<feature type="transmembrane region" description="Helical" evidence="4">
    <location>
        <begin position="154"/>
        <end position="174"/>
    </location>
</feature>
<dbReference type="GO" id="GO:0005886">
    <property type="term" value="C:plasma membrane"/>
    <property type="evidence" value="ECO:0007669"/>
    <property type="project" value="UniProtKB-SubCell"/>
</dbReference>
<evidence type="ECO:0000256" key="4">
    <source>
        <dbReference type="HAMAP-Rule" id="MF_02091"/>
    </source>
</evidence>
<feature type="transmembrane region" description="Helical" evidence="4">
    <location>
        <begin position="225"/>
        <end position="245"/>
    </location>
</feature>
<feature type="transmembrane region" description="Helical" evidence="4">
    <location>
        <begin position="20"/>
        <end position="42"/>
    </location>
</feature>
<evidence type="ECO:0000256" key="3">
    <source>
        <dbReference type="ARBA" id="ARBA00023136"/>
    </source>
</evidence>
<dbReference type="HAMAP" id="MF_02091">
    <property type="entry name" value="MFS_YfcJ"/>
    <property type="match status" value="1"/>
</dbReference>
<keyword evidence="4" id="KW-0813">Transport</keyword>
<evidence type="ECO:0000256" key="2">
    <source>
        <dbReference type="ARBA" id="ARBA00022989"/>
    </source>
</evidence>
<feature type="domain" description="Major facilitator superfamily (MFS) profile" evidence="5">
    <location>
        <begin position="186"/>
        <end position="394"/>
    </location>
</feature>
<feature type="transmembrane region" description="Helical" evidence="4">
    <location>
        <begin position="342"/>
        <end position="365"/>
    </location>
</feature>
<comment type="subcellular location">
    <subcellularLocation>
        <location evidence="4">Cell inner membrane</location>
        <topology evidence="4">Multi-pass membrane protein</topology>
    </subcellularLocation>
</comment>